<dbReference type="EMBL" id="ML734966">
    <property type="protein sequence ID" value="KAB8206002.1"/>
    <property type="molecule type" value="Genomic_DNA"/>
</dbReference>
<evidence type="ECO:0000313" key="5">
    <source>
        <dbReference type="EMBL" id="KAB8206002.1"/>
    </source>
</evidence>
<keyword evidence="3" id="KW-0012">Acyltransferase</keyword>
<comment type="similarity">
    <text evidence="1">Belongs to the thiolase-like superfamily. Thiolase family.</text>
</comment>
<evidence type="ECO:0000313" key="6">
    <source>
        <dbReference type="Proteomes" id="UP000326532"/>
    </source>
</evidence>
<keyword evidence="6" id="KW-1185">Reference proteome</keyword>
<organism evidence="5 6">
    <name type="scientific">Aspergillus parasiticus</name>
    <dbReference type="NCBI Taxonomy" id="5067"/>
    <lineage>
        <taxon>Eukaryota</taxon>
        <taxon>Fungi</taxon>
        <taxon>Dikarya</taxon>
        <taxon>Ascomycota</taxon>
        <taxon>Pezizomycotina</taxon>
        <taxon>Eurotiomycetes</taxon>
        <taxon>Eurotiomycetidae</taxon>
        <taxon>Eurotiales</taxon>
        <taxon>Aspergillaceae</taxon>
        <taxon>Aspergillus</taxon>
        <taxon>Aspergillus subgen. Circumdati</taxon>
    </lineage>
</organism>
<evidence type="ECO:0000256" key="2">
    <source>
        <dbReference type="ARBA" id="ARBA00022679"/>
    </source>
</evidence>
<keyword evidence="2" id="KW-0808">Transferase</keyword>
<evidence type="ECO:0000256" key="1">
    <source>
        <dbReference type="ARBA" id="ARBA00010982"/>
    </source>
</evidence>
<proteinExistence type="inferred from homology"/>
<dbReference type="SUPFAM" id="SSF53901">
    <property type="entry name" value="Thiolase-like"/>
    <property type="match status" value="1"/>
</dbReference>
<accession>A0A5N6DLL1</accession>
<dbReference type="PANTHER" id="PTHR18919">
    <property type="entry name" value="ACETYL-COA C-ACYLTRANSFERASE"/>
    <property type="match status" value="1"/>
</dbReference>
<dbReference type="Proteomes" id="UP000326532">
    <property type="component" value="Unassembled WGS sequence"/>
</dbReference>
<dbReference type="VEuPathDB" id="FungiDB:BDV34DRAFT_234949"/>
<dbReference type="OMA" id="YGPVGGE"/>
<evidence type="ECO:0000259" key="4">
    <source>
        <dbReference type="Pfam" id="PF18313"/>
    </source>
</evidence>
<evidence type="ECO:0000256" key="3">
    <source>
        <dbReference type="ARBA" id="ARBA00023315"/>
    </source>
</evidence>
<dbReference type="Gene3D" id="3.40.47.10">
    <property type="match status" value="1"/>
</dbReference>
<dbReference type="AlphaFoldDB" id="A0A5N6DLL1"/>
<sequence>MVPVIIGVADIKNKTTKTEDAKEPLQLMVEAIEAAIQDTQLSNIEIPKLKSSIDSLSVVRTWTWTYADLPHLISQKLSITPTLTHYSKQGGNQPAKLLDEESLRVASGQSRISVITGGEALASLGAYAKIGQMPPPGWTPPETEVKGVFTPSADRFKKDDLDGIHSIGLPIQVYPMYENGFRAHRRQSLAENHMESASLYSRFSQVAVTKPYSWNFKSKVKTPESIAQVTPKNRMICLPYPLLMNAFNSVNLAAACIVTTTEYAAELGVPKSKWIYPLGGAGATDSEEVWNRPNYFSSPAISKSLDGCLASSGLTKDDIDLFDFYSCFPIVPKLASEHLGLSIASPSKPITLLGGLTFFGGAGNNYSMHAITEMVRQLRRGQGQNGLILANGGILTYQHAICLSSRPPSNGIVYPNVQNAHEVAVEVPIPRVTQVAEGDAVIETYTVEFHRNGHAARGYIIGRLKADGSRFVANHGNETTLKELTSPTEEQIGKEGYVVPELISGGRRRNLFYFSPKQSI</sequence>
<dbReference type="PANTHER" id="PTHR18919:SF139">
    <property type="entry name" value="THIOLASE-LIKE PROTEIN TYPE 1 ADDITIONAL C-TERMINAL DOMAIN-CONTAINING PROTEIN"/>
    <property type="match status" value="1"/>
</dbReference>
<feature type="domain" description="Thiolase-like protein type 1 additional C-terminal" evidence="4">
    <location>
        <begin position="426"/>
        <end position="499"/>
    </location>
</feature>
<gene>
    <name evidence="5" type="ORF">BDV34DRAFT_234949</name>
</gene>
<reference evidence="5 6" key="1">
    <citation type="submission" date="2019-04" db="EMBL/GenBank/DDBJ databases">
        <title>Fungal friends and foes A comparative genomics study of 23 Aspergillus species from section Flavi.</title>
        <authorList>
            <consortium name="DOE Joint Genome Institute"/>
            <person name="Kjaerbolling I."/>
            <person name="Vesth T.C."/>
            <person name="Frisvad J.C."/>
            <person name="Nybo J.L."/>
            <person name="Theobald S."/>
            <person name="Kildgaard S."/>
            <person name="Petersen T.I."/>
            <person name="Kuo A."/>
            <person name="Sato A."/>
            <person name="Lyhne E.K."/>
            <person name="Kogle M.E."/>
            <person name="Wiebenga A."/>
            <person name="Kun R.S."/>
            <person name="Lubbers R.J."/>
            <person name="Makela M.R."/>
            <person name="Barry K."/>
            <person name="Chovatia M."/>
            <person name="Clum A."/>
            <person name="Daum C."/>
            <person name="Haridas S."/>
            <person name="He G."/>
            <person name="LaButti K."/>
            <person name="Lipzen A."/>
            <person name="Mondo S."/>
            <person name="Pangilinan J."/>
            <person name="Riley R."/>
            <person name="Salamov A."/>
            <person name="Simmons B.A."/>
            <person name="Magnuson J.K."/>
            <person name="Henrissat B."/>
            <person name="Mortensen U.H."/>
            <person name="Larsen T.O."/>
            <person name="De vries R.P."/>
            <person name="Grigoriev I.V."/>
            <person name="Machida M."/>
            <person name="Baker S.E."/>
            <person name="Andersen M.R."/>
        </authorList>
    </citation>
    <scope>NUCLEOTIDE SEQUENCE [LARGE SCALE GENOMIC DNA]</scope>
    <source>
        <strain evidence="5 6">CBS 117618</strain>
    </source>
</reference>
<name>A0A5N6DLL1_ASPPA</name>
<protein>
    <recommendedName>
        <fullName evidence="4">Thiolase-like protein type 1 additional C-terminal domain-containing protein</fullName>
    </recommendedName>
</protein>
<dbReference type="Pfam" id="PF18313">
    <property type="entry name" value="TLP1_add_C"/>
    <property type="match status" value="1"/>
</dbReference>
<dbReference type="InterPro" id="IPR016039">
    <property type="entry name" value="Thiolase-like"/>
</dbReference>
<dbReference type="GO" id="GO:0016746">
    <property type="term" value="F:acyltransferase activity"/>
    <property type="evidence" value="ECO:0007669"/>
    <property type="project" value="UniProtKB-KW"/>
</dbReference>
<dbReference type="Gene3D" id="2.40.50.840">
    <property type="match status" value="1"/>
</dbReference>
<dbReference type="InterPro" id="IPR040771">
    <property type="entry name" value="TLP1_add_C"/>
</dbReference>